<organism evidence="5 6">
    <name type="scientific">Tigriopus californicus</name>
    <name type="common">Marine copepod</name>
    <dbReference type="NCBI Taxonomy" id="6832"/>
    <lineage>
        <taxon>Eukaryota</taxon>
        <taxon>Metazoa</taxon>
        <taxon>Ecdysozoa</taxon>
        <taxon>Arthropoda</taxon>
        <taxon>Crustacea</taxon>
        <taxon>Multicrustacea</taxon>
        <taxon>Hexanauplia</taxon>
        <taxon>Copepoda</taxon>
        <taxon>Harpacticoida</taxon>
        <taxon>Harpacticidae</taxon>
        <taxon>Tigriopus</taxon>
    </lineage>
</organism>
<dbReference type="InterPro" id="IPR002109">
    <property type="entry name" value="Glutaredoxin"/>
</dbReference>
<dbReference type="Pfam" id="PF00085">
    <property type="entry name" value="Thioredoxin"/>
    <property type="match status" value="1"/>
</dbReference>
<dbReference type="NCBIfam" id="TIGR00365">
    <property type="entry name" value="Grx4 family monothiol glutaredoxin"/>
    <property type="match status" value="2"/>
</dbReference>
<dbReference type="InterPro" id="IPR004480">
    <property type="entry name" value="Monothiol_GRX-rel"/>
</dbReference>
<feature type="domain" description="Thioredoxin" evidence="4">
    <location>
        <begin position="1"/>
        <end position="111"/>
    </location>
</feature>
<dbReference type="InterPro" id="IPR013766">
    <property type="entry name" value="Thioredoxin_domain"/>
</dbReference>
<evidence type="ECO:0000259" key="4">
    <source>
        <dbReference type="PROSITE" id="PS51352"/>
    </source>
</evidence>
<evidence type="ECO:0000256" key="1">
    <source>
        <dbReference type="ARBA" id="ARBA00022723"/>
    </source>
</evidence>
<dbReference type="PANTHER" id="PTHR10293:SF73">
    <property type="entry name" value="GLUTAREDOXIN-3"/>
    <property type="match status" value="1"/>
</dbReference>
<evidence type="ECO:0000256" key="3">
    <source>
        <dbReference type="ARBA" id="ARBA00023014"/>
    </source>
</evidence>
<dbReference type="EMBL" id="VCGU01000003">
    <property type="protein sequence ID" value="TRY77941.1"/>
    <property type="molecule type" value="Genomic_DNA"/>
</dbReference>
<dbReference type="PANTHER" id="PTHR10293">
    <property type="entry name" value="GLUTAREDOXIN FAMILY MEMBER"/>
    <property type="match status" value="1"/>
</dbReference>
<dbReference type="PROSITE" id="PS51352">
    <property type="entry name" value="THIOREDOXIN_2"/>
    <property type="match status" value="1"/>
</dbReference>
<name>A0A553PJS2_TIGCA</name>
<dbReference type="PROSITE" id="PS51354">
    <property type="entry name" value="GLUTAREDOXIN_2"/>
    <property type="match status" value="2"/>
</dbReference>
<keyword evidence="6" id="KW-1185">Reference proteome</keyword>
<evidence type="ECO:0000313" key="5">
    <source>
        <dbReference type="EMBL" id="TRY77941.1"/>
    </source>
</evidence>
<dbReference type="GO" id="GO:0046872">
    <property type="term" value="F:metal ion binding"/>
    <property type="evidence" value="ECO:0007669"/>
    <property type="project" value="UniProtKB-KW"/>
</dbReference>
<protein>
    <recommendedName>
        <fullName evidence="4">Thioredoxin domain-containing protein</fullName>
    </recommendedName>
</protein>
<sequence length="338" mass="37769">MTAIVNVTQGLKSFHSLIEQDQLLSVVFFWADWASQCGPMDEAIKILATEPDLKNVQFLRVEAEEKPEIAMAYEVAAVPTFLFFGPAGKLMDRIEGAKMADVTKKVRELAVKVEVQMKTKAAQSHLESKPGPSTKDLKTRLKELTNASPAMLFLKGSPSAPECGFSRQTVIMLDALEADYGYFDILKDNEVRQGLKEYSQWPTYPQLYVKGELVGGLDILKEMHENGELAAILPKKKNLDERLKSLTHSAPVMVFMKGNPDAPKCGFSRTLMEILADTQIKFQTFDILQDDEVRQGLKSYSQWPTYPQVYVKGELVGGLDIIKELNESNDLVSTLKGQ</sequence>
<dbReference type="InterPro" id="IPR033658">
    <property type="entry name" value="GRX_PICOT-like"/>
</dbReference>
<dbReference type="OrthoDB" id="415696at2759"/>
<keyword evidence="2" id="KW-0408">Iron</keyword>
<keyword evidence="1" id="KW-0479">Metal-binding</keyword>
<evidence type="ECO:0000313" key="6">
    <source>
        <dbReference type="Proteomes" id="UP000318571"/>
    </source>
</evidence>
<dbReference type="SUPFAM" id="SSF52833">
    <property type="entry name" value="Thioredoxin-like"/>
    <property type="match status" value="3"/>
</dbReference>
<dbReference type="Pfam" id="PF00462">
    <property type="entry name" value="Glutaredoxin"/>
    <property type="match status" value="2"/>
</dbReference>
<dbReference type="GO" id="GO:0005634">
    <property type="term" value="C:nucleus"/>
    <property type="evidence" value="ECO:0007669"/>
    <property type="project" value="TreeGrafter"/>
</dbReference>
<accession>A0A553PJS2</accession>
<dbReference type="Gene3D" id="3.40.30.10">
    <property type="entry name" value="Glutaredoxin"/>
    <property type="match status" value="3"/>
</dbReference>
<reference evidence="5 6" key="1">
    <citation type="journal article" date="2018" name="Nat. Ecol. Evol.">
        <title>Genomic signatures of mitonuclear coevolution across populations of Tigriopus californicus.</title>
        <authorList>
            <person name="Barreto F.S."/>
            <person name="Watson E.T."/>
            <person name="Lima T.G."/>
            <person name="Willett C.S."/>
            <person name="Edmands S."/>
            <person name="Li W."/>
            <person name="Burton R.S."/>
        </authorList>
    </citation>
    <scope>NUCLEOTIDE SEQUENCE [LARGE SCALE GENOMIC DNA]</scope>
    <source>
        <strain evidence="5 6">San Diego</strain>
    </source>
</reference>
<proteinExistence type="predicted"/>
<dbReference type="FunFam" id="3.40.30.10:FF:000012">
    <property type="entry name" value="Monothiol glutaredoxin"/>
    <property type="match status" value="2"/>
</dbReference>
<dbReference type="Proteomes" id="UP000318571">
    <property type="component" value="Chromosome 11"/>
</dbReference>
<dbReference type="GO" id="GO:0006879">
    <property type="term" value="P:intracellular iron ion homeostasis"/>
    <property type="evidence" value="ECO:0007669"/>
    <property type="project" value="TreeGrafter"/>
</dbReference>
<dbReference type="CDD" id="cd03028">
    <property type="entry name" value="GRX_PICOT_like"/>
    <property type="match status" value="2"/>
</dbReference>
<dbReference type="GO" id="GO:0005829">
    <property type="term" value="C:cytosol"/>
    <property type="evidence" value="ECO:0007669"/>
    <property type="project" value="TreeGrafter"/>
</dbReference>
<dbReference type="GO" id="GO:0051536">
    <property type="term" value="F:iron-sulfur cluster binding"/>
    <property type="evidence" value="ECO:0007669"/>
    <property type="project" value="UniProtKB-KW"/>
</dbReference>
<dbReference type="STRING" id="6832.A0A553PJS2"/>
<keyword evidence="3" id="KW-0411">Iron-sulfur</keyword>
<gene>
    <name evidence="5" type="ORF">TCAL_10906</name>
</gene>
<evidence type="ECO:0000256" key="2">
    <source>
        <dbReference type="ARBA" id="ARBA00023004"/>
    </source>
</evidence>
<comment type="caution">
    <text evidence="5">The sequence shown here is derived from an EMBL/GenBank/DDBJ whole genome shotgun (WGS) entry which is preliminary data.</text>
</comment>
<dbReference type="AlphaFoldDB" id="A0A553PJS2"/>
<dbReference type="InterPro" id="IPR036249">
    <property type="entry name" value="Thioredoxin-like_sf"/>
</dbReference>
<dbReference type="OMA" id="WAEPCKT"/>